<feature type="transmembrane region" description="Helical" evidence="1">
    <location>
        <begin position="65"/>
        <end position="87"/>
    </location>
</feature>
<evidence type="ECO:0000256" key="1">
    <source>
        <dbReference type="SAM" id="Phobius"/>
    </source>
</evidence>
<keyword evidence="2" id="KW-1185">Reference proteome</keyword>
<reference evidence="3" key="1">
    <citation type="submission" date="2022-11" db="UniProtKB">
        <authorList>
            <consortium name="WormBaseParasite"/>
        </authorList>
    </citation>
    <scope>IDENTIFICATION</scope>
</reference>
<dbReference type="WBParaSite" id="PSAMB.scaffold3824size16757.g22726.t1">
    <property type="protein sequence ID" value="PSAMB.scaffold3824size16757.g22726.t1"/>
    <property type="gene ID" value="PSAMB.scaffold3824size16757.g22726"/>
</dbReference>
<dbReference type="Proteomes" id="UP000887566">
    <property type="component" value="Unplaced"/>
</dbReference>
<name>A0A914WDP6_9BILA</name>
<accession>A0A914WDP6</accession>
<evidence type="ECO:0000313" key="3">
    <source>
        <dbReference type="WBParaSite" id="PSAMB.scaffold3824size16757.g22726.t1"/>
    </source>
</evidence>
<proteinExistence type="predicted"/>
<keyword evidence="1" id="KW-0812">Transmembrane</keyword>
<keyword evidence="1" id="KW-1133">Transmembrane helix</keyword>
<dbReference type="AlphaFoldDB" id="A0A914WDP6"/>
<evidence type="ECO:0000313" key="2">
    <source>
        <dbReference type="Proteomes" id="UP000887566"/>
    </source>
</evidence>
<protein>
    <submittedName>
        <fullName evidence="3">Uncharacterized protein</fullName>
    </submittedName>
</protein>
<organism evidence="2 3">
    <name type="scientific">Plectus sambesii</name>
    <dbReference type="NCBI Taxonomy" id="2011161"/>
    <lineage>
        <taxon>Eukaryota</taxon>
        <taxon>Metazoa</taxon>
        <taxon>Ecdysozoa</taxon>
        <taxon>Nematoda</taxon>
        <taxon>Chromadorea</taxon>
        <taxon>Plectida</taxon>
        <taxon>Plectina</taxon>
        <taxon>Plectoidea</taxon>
        <taxon>Plectidae</taxon>
        <taxon>Plectus</taxon>
    </lineage>
</organism>
<keyword evidence="1" id="KW-0472">Membrane</keyword>
<sequence>MTVITAALSQPPAVSFHAVDNLDSCRSASTCNSEAVARPASITSRQQQLSRGITKRIKTALKNTCRCLTALAIFIVLVIIVFAVYIFCSSTKH</sequence>